<feature type="chain" id="PRO_5031125829" description="SnoaL-like domain-containing protein" evidence="1">
    <location>
        <begin position="34"/>
        <end position="336"/>
    </location>
</feature>
<reference evidence="2" key="1">
    <citation type="submission" date="2021-01" db="EMBL/GenBank/DDBJ databases">
        <authorList>
            <person name="Corre E."/>
            <person name="Pelletier E."/>
            <person name="Niang G."/>
            <person name="Scheremetjew M."/>
            <person name="Finn R."/>
            <person name="Kale V."/>
            <person name="Holt S."/>
            <person name="Cochrane G."/>
            <person name="Meng A."/>
            <person name="Brown T."/>
            <person name="Cohen L."/>
        </authorList>
    </citation>
    <scope>NUCLEOTIDE SEQUENCE</scope>
    <source>
        <strain evidence="2">CCMP127</strain>
    </source>
</reference>
<dbReference type="PANTHER" id="PTHR34123">
    <property type="entry name" value="OS04G0578200 PROTEIN"/>
    <property type="match status" value="1"/>
</dbReference>
<accession>A0A7S3L4B9</accession>
<protein>
    <recommendedName>
        <fullName evidence="3">SnoaL-like domain-containing protein</fullName>
    </recommendedName>
</protein>
<name>A0A7S3L4B9_9STRA</name>
<dbReference type="AlphaFoldDB" id="A0A7S3L4B9"/>
<proteinExistence type="predicted"/>
<dbReference type="SUPFAM" id="SSF54427">
    <property type="entry name" value="NTF2-like"/>
    <property type="match status" value="1"/>
</dbReference>
<evidence type="ECO:0000256" key="1">
    <source>
        <dbReference type="SAM" id="SignalP"/>
    </source>
</evidence>
<keyword evidence="1" id="KW-0732">Signal</keyword>
<organism evidence="2">
    <name type="scientific">Amphora coffeiformis</name>
    <dbReference type="NCBI Taxonomy" id="265554"/>
    <lineage>
        <taxon>Eukaryota</taxon>
        <taxon>Sar</taxon>
        <taxon>Stramenopiles</taxon>
        <taxon>Ochrophyta</taxon>
        <taxon>Bacillariophyta</taxon>
        <taxon>Bacillariophyceae</taxon>
        <taxon>Bacillariophycidae</taxon>
        <taxon>Thalassiophysales</taxon>
        <taxon>Catenulaceae</taxon>
        <taxon>Amphora</taxon>
    </lineage>
</organism>
<evidence type="ECO:0000313" key="2">
    <source>
        <dbReference type="EMBL" id="CAE0409546.1"/>
    </source>
</evidence>
<dbReference type="Pfam" id="PF10184">
    <property type="entry name" value="DUF2358"/>
    <property type="match status" value="1"/>
</dbReference>
<evidence type="ECO:0008006" key="3">
    <source>
        <dbReference type="Google" id="ProtNLM"/>
    </source>
</evidence>
<sequence length="336" mass="38543">MMEMRIRKLTMRMTVVLPLLLMTMMMLCSSTKAFQSPFIGSPSSSSTATATFSSSSRSFTAKQERIRRENGSSSLHHSNTQLFFNPVQRHIVSMDPSTAMMLSPWEAKALGRIETWYRKALSIKCPFLRRRASDSLDSLEQVLRFIIIRHKSLDLPPVGWRCEGDVCAKEKHLPTAVVVERIRADWKTSNHKGYYITGKLSTELYRDDCFFDGPDPDMPVQGLRKYLNAASQLFETKTSVAELLSLTHDPETDLIKATWKMNGVLRLPWRPALPEWNGTTTYHRDKDGLIYKHTETWDLSVAQAFLKTLWPELADILWQSVSEEEREGELCTVEYP</sequence>
<dbReference type="PANTHER" id="PTHR34123:SF3">
    <property type="entry name" value="SNOAL-LIKE DOMAIN-CONTAINING PROTEIN"/>
    <property type="match status" value="1"/>
</dbReference>
<dbReference type="InterPro" id="IPR032710">
    <property type="entry name" value="NTF2-like_dom_sf"/>
</dbReference>
<dbReference type="EMBL" id="HBIM01008462">
    <property type="protein sequence ID" value="CAE0409546.1"/>
    <property type="molecule type" value="Transcribed_RNA"/>
</dbReference>
<dbReference type="InterPro" id="IPR018790">
    <property type="entry name" value="DUF2358"/>
</dbReference>
<feature type="signal peptide" evidence="1">
    <location>
        <begin position="1"/>
        <end position="33"/>
    </location>
</feature>
<gene>
    <name evidence="2" type="ORF">ACOF00016_LOCUS7186</name>
</gene>